<dbReference type="InParanoid" id="D7FM51"/>
<dbReference type="Pfam" id="PF14977">
    <property type="entry name" value="FAM194"/>
    <property type="match status" value="1"/>
</dbReference>
<name>D7FM51_ECTSI</name>
<feature type="region of interest" description="Disordered" evidence="1">
    <location>
        <begin position="367"/>
        <end position="402"/>
    </location>
</feature>
<dbReference type="InterPro" id="IPR036249">
    <property type="entry name" value="Thioredoxin-like_sf"/>
</dbReference>
<keyword evidence="4" id="KW-1185">Reference proteome</keyword>
<feature type="domain" description="FAM194 C-terminal" evidence="2">
    <location>
        <begin position="10"/>
        <end position="199"/>
    </location>
</feature>
<dbReference type="OrthoDB" id="2121326at2759"/>
<gene>
    <name evidence="3" type="ORF">Esi_0163_0074</name>
</gene>
<dbReference type="EMBL" id="FN649727">
    <property type="protein sequence ID" value="CBJ29876.1"/>
    <property type="molecule type" value="Genomic_DNA"/>
</dbReference>
<reference evidence="3 4" key="1">
    <citation type="journal article" date="2010" name="Nature">
        <title>The Ectocarpus genome and the independent evolution of multicellularity in brown algae.</title>
        <authorList>
            <person name="Cock J.M."/>
            <person name="Sterck L."/>
            <person name="Rouze P."/>
            <person name="Scornet D."/>
            <person name="Allen A.E."/>
            <person name="Amoutzias G."/>
            <person name="Anthouard V."/>
            <person name="Artiguenave F."/>
            <person name="Aury J.M."/>
            <person name="Badger J.H."/>
            <person name="Beszteri B."/>
            <person name="Billiau K."/>
            <person name="Bonnet E."/>
            <person name="Bothwell J.H."/>
            <person name="Bowler C."/>
            <person name="Boyen C."/>
            <person name="Brownlee C."/>
            <person name="Carrano C.J."/>
            <person name="Charrier B."/>
            <person name="Cho G.Y."/>
            <person name="Coelho S.M."/>
            <person name="Collen J."/>
            <person name="Corre E."/>
            <person name="Da Silva C."/>
            <person name="Delage L."/>
            <person name="Delaroque N."/>
            <person name="Dittami S.M."/>
            <person name="Doulbeau S."/>
            <person name="Elias M."/>
            <person name="Farnham G."/>
            <person name="Gachon C.M."/>
            <person name="Gschloessl B."/>
            <person name="Heesch S."/>
            <person name="Jabbari K."/>
            <person name="Jubin C."/>
            <person name="Kawai H."/>
            <person name="Kimura K."/>
            <person name="Kloareg B."/>
            <person name="Kupper F.C."/>
            <person name="Lang D."/>
            <person name="Le Bail A."/>
            <person name="Leblanc C."/>
            <person name="Lerouge P."/>
            <person name="Lohr M."/>
            <person name="Lopez P.J."/>
            <person name="Martens C."/>
            <person name="Maumus F."/>
            <person name="Michel G."/>
            <person name="Miranda-Saavedra D."/>
            <person name="Morales J."/>
            <person name="Moreau H."/>
            <person name="Motomura T."/>
            <person name="Nagasato C."/>
            <person name="Napoli C.A."/>
            <person name="Nelson D.R."/>
            <person name="Nyvall-Collen P."/>
            <person name="Peters A.F."/>
            <person name="Pommier C."/>
            <person name="Potin P."/>
            <person name="Poulain J."/>
            <person name="Quesneville H."/>
            <person name="Read B."/>
            <person name="Rensing S.A."/>
            <person name="Ritter A."/>
            <person name="Rousvoal S."/>
            <person name="Samanta M."/>
            <person name="Samson G."/>
            <person name="Schroeder D.C."/>
            <person name="Segurens B."/>
            <person name="Strittmatter M."/>
            <person name="Tonon T."/>
            <person name="Tregear J.W."/>
            <person name="Valentin K."/>
            <person name="von Dassow P."/>
            <person name="Yamagishi T."/>
            <person name="Van de Peer Y."/>
            <person name="Wincker P."/>
        </authorList>
    </citation>
    <scope>NUCLEOTIDE SEQUENCE [LARGE SCALE GENOMIC DNA]</scope>
    <source>
        <strain evidence="4">Ec32 / CCAP1310/4</strain>
    </source>
</reference>
<dbReference type="AlphaFoldDB" id="D7FM51"/>
<evidence type="ECO:0000256" key="1">
    <source>
        <dbReference type="SAM" id="MobiDB-lite"/>
    </source>
</evidence>
<dbReference type="EMBL" id="FN648164">
    <property type="protein sequence ID" value="CBJ29876.1"/>
    <property type="molecule type" value="Genomic_DNA"/>
</dbReference>
<organism evidence="3 4">
    <name type="scientific">Ectocarpus siliculosus</name>
    <name type="common">Brown alga</name>
    <name type="synonym">Conferva siliculosa</name>
    <dbReference type="NCBI Taxonomy" id="2880"/>
    <lineage>
        <taxon>Eukaryota</taxon>
        <taxon>Sar</taxon>
        <taxon>Stramenopiles</taxon>
        <taxon>Ochrophyta</taxon>
        <taxon>PX clade</taxon>
        <taxon>Phaeophyceae</taxon>
        <taxon>Ectocarpales</taxon>
        <taxon>Ectocarpaceae</taxon>
        <taxon>Ectocarpus</taxon>
    </lineage>
</organism>
<accession>D7FM51</accession>
<evidence type="ECO:0000259" key="2">
    <source>
        <dbReference type="Pfam" id="PF14977"/>
    </source>
</evidence>
<protein>
    <recommendedName>
        <fullName evidence="2">FAM194 C-terminal domain-containing protein</fullName>
    </recommendedName>
</protein>
<feature type="compositionally biased region" description="Gly residues" evidence="1">
    <location>
        <begin position="370"/>
        <end position="383"/>
    </location>
</feature>
<dbReference type="Proteomes" id="UP000002630">
    <property type="component" value="Linkage Group LG02"/>
</dbReference>
<dbReference type="PANTHER" id="PTHR23093">
    <property type="entry name" value="SIMILAR TO CHROMOSOME 3 OPEN READING FRAME 20"/>
    <property type="match status" value="1"/>
</dbReference>
<dbReference type="InterPro" id="IPR029281">
    <property type="entry name" value="FAM194_C"/>
</dbReference>
<proteinExistence type="predicted"/>
<evidence type="ECO:0000313" key="3">
    <source>
        <dbReference type="EMBL" id="CBJ29876.1"/>
    </source>
</evidence>
<evidence type="ECO:0000313" key="4">
    <source>
        <dbReference type="Proteomes" id="UP000002630"/>
    </source>
</evidence>
<feature type="compositionally biased region" description="Low complexity" evidence="1">
    <location>
        <begin position="384"/>
        <end position="402"/>
    </location>
</feature>
<feature type="compositionally biased region" description="Gly residues" evidence="1">
    <location>
        <begin position="270"/>
        <end position="282"/>
    </location>
</feature>
<dbReference type="PANTHER" id="PTHR23093:SF16">
    <property type="entry name" value="FAM194 C-TERMINAL DOMAIN-CONTAINING PROTEIN"/>
    <property type="match status" value="1"/>
</dbReference>
<sequence length="746" mass="77857">MSPQGGVGTKADNAEYYPSGRLASVFKEDGSGFIYYPSGLVAVCKGVVDGRGRYYVYGDDRRSTPLGAVNEHGVGFFLGPSGVRLALSKVGGLITDRHGYIAREWRYDPGAHMPPPTSVLDVKLNKSMNFEFLDRREMRIKFLHEGISHELDAGVHPKREGTYLDNRQQAFGNAMKAKRDRLKPRSRNLAGACKSLVASLENGFDGMNPQVEPFPDPSWKHDALTATYGELPRIRSTGLEVGPTHGLGSMIYDDDDDGRGGPGMRRSRSWGGGAGVGSGGEGGRGDDAFAAASRLRKGGKWLGELDVRLQVSAENPLLKRLRAFLEEEAAPDQLVTVLGVRGDDPACNKVQTIAELANCFLVQGLSSSSGEGGSEGGEGGEGGRMNNNSRSSSAAGPSSRASVSGAEKYRMVRVDFAEHRATAELYGVQALPAFLMFQGGRLAWVGTLGGSPLKAAPPAGAAGGRRVLLVEPCAKRQISTERALRRFGCSWDLVLNAPQALLRIQVARTNSMASDSGNAASPNGEGYGVLMISNALGAAEVIALEKALHGGGAGFSGGGADSVVVGLAHVQGDPSAMGSAALRVVSAGFTEAADGKRAVLSPHLALVADVAVSTPVRTSALEAVFDRCCNRPKEDASVAGVGGKRGDGKGGVSLSMSASCSALEGGDGRYKGVTPSRLLQKMEEVGAQLAMGIFASNQATKAGRQHRPGRGGAAASAGKGGILLSAQETSCKGFLLERSTLQRIAL</sequence>
<feature type="region of interest" description="Disordered" evidence="1">
    <location>
        <begin position="251"/>
        <end position="285"/>
    </location>
</feature>
<dbReference type="eggNOG" id="ENOG502RXEY">
    <property type="taxonomic scope" value="Eukaryota"/>
</dbReference>
<dbReference type="SUPFAM" id="SSF52833">
    <property type="entry name" value="Thioredoxin-like"/>
    <property type="match status" value="1"/>
</dbReference>